<feature type="domain" description="TonB-dependent receptor plug" evidence="14">
    <location>
        <begin position="49"/>
        <end position="154"/>
    </location>
</feature>
<dbReference type="PROSITE" id="PS52016">
    <property type="entry name" value="TONB_DEPENDENT_REC_3"/>
    <property type="match status" value="1"/>
</dbReference>
<reference evidence="16" key="1">
    <citation type="submission" date="2017-01" db="EMBL/GenBank/DDBJ databases">
        <authorList>
            <person name="Varghese N."/>
            <person name="Submissions S."/>
        </authorList>
    </citation>
    <scope>NUCLEOTIDE SEQUENCE [LARGE SCALE GENOMIC DNA]</scope>
    <source>
        <strain evidence="16">DSM 18714</strain>
    </source>
</reference>
<comment type="similarity">
    <text evidence="10 11">Belongs to the TonB-dependent receptor family.</text>
</comment>
<evidence type="ECO:0000256" key="8">
    <source>
        <dbReference type="ARBA" id="ARBA00023170"/>
    </source>
</evidence>
<evidence type="ECO:0000313" key="15">
    <source>
        <dbReference type="EMBL" id="SIS70205.1"/>
    </source>
</evidence>
<evidence type="ECO:0000259" key="14">
    <source>
        <dbReference type="Pfam" id="PF07715"/>
    </source>
</evidence>
<evidence type="ECO:0000256" key="12">
    <source>
        <dbReference type="SAM" id="SignalP"/>
    </source>
</evidence>
<evidence type="ECO:0000256" key="3">
    <source>
        <dbReference type="ARBA" id="ARBA00022452"/>
    </source>
</evidence>
<dbReference type="PANTHER" id="PTHR30069">
    <property type="entry name" value="TONB-DEPENDENT OUTER MEMBRANE RECEPTOR"/>
    <property type="match status" value="1"/>
</dbReference>
<dbReference type="GO" id="GO:0009279">
    <property type="term" value="C:cell outer membrane"/>
    <property type="evidence" value="ECO:0007669"/>
    <property type="project" value="UniProtKB-SubCell"/>
</dbReference>
<keyword evidence="6 11" id="KW-0798">TonB box</keyword>
<dbReference type="RefSeq" id="WP_159440051.1">
    <property type="nucleotide sequence ID" value="NZ_FTOM01000002.1"/>
</dbReference>
<dbReference type="STRING" id="407234.SAMN05421795_102695"/>
<dbReference type="InterPro" id="IPR000531">
    <property type="entry name" value="Beta-barrel_TonB"/>
</dbReference>
<protein>
    <submittedName>
        <fullName evidence="15">Vitamin B12 transporter</fullName>
    </submittedName>
</protein>
<feature type="chain" id="PRO_5012546260" evidence="12">
    <location>
        <begin position="27"/>
        <end position="609"/>
    </location>
</feature>
<evidence type="ECO:0000256" key="7">
    <source>
        <dbReference type="ARBA" id="ARBA00023136"/>
    </source>
</evidence>
<keyword evidence="8" id="KW-0675">Receptor</keyword>
<dbReference type="EMBL" id="FTOM01000002">
    <property type="protein sequence ID" value="SIS70205.1"/>
    <property type="molecule type" value="Genomic_DNA"/>
</dbReference>
<dbReference type="Gene3D" id="2.40.170.20">
    <property type="entry name" value="TonB-dependent receptor, beta-barrel domain"/>
    <property type="match status" value="1"/>
</dbReference>
<keyword evidence="7 10" id="KW-0472">Membrane</keyword>
<dbReference type="InterPro" id="IPR036942">
    <property type="entry name" value="Beta-barrel_TonB_sf"/>
</dbReference>
<gene>
    <name evidence="15" type="ORF">SAMN05421795_102695</name>
</gene>
<dbReference type="Proteomes" id="UP000186098">
    <property type="component" value="Unassembled WGS sequence"/>
</dbReference>
<proteinExistence type="inferred from homology"/>
<feature type="signal peptide" evidence="12">
    <location>
        <begin position="1"/>
        <end position="26"/>
    </location>
</feature>
<evidence type="ECO:0000256" key="2">
    <source>
        <dbReference type="ARBA" id="ARBA00022448"/>
    </source>
</evidence>
<accession>A0A1N7L8N6</accession>
<evidence type="ECO:0000256" key="9">
    <source>
        <dbReference type="ARBA" id="ARBA00023237"/>
    </source>
</evidence>
<dbReference type="GO" id="GO:0015344">
    <property type="term" value="F:siderophore uptake transmembrane transporter activity"/>
    <property type="evidence" value="ECO:0007669"/>
    <property type="project" value="TreeGrafter"/>
</dbReference>
<dbReference type="InterPro" id="IPR037066">
    <property type="entry name" value="Plug_dom_sf"/>
</dbReference>
<evidence type="ECO:0000256" key="10">
    <source>
        <dbReference type="PROSITE-ProRule" id="PRU01360"/>
    </source>
</evidence>
<sequence>MGSNRVFRHGLLASAAVLTLPVAAGAQDTGFDLGEIVVSAGLEATEADRTGSTVDVIDAEALSGAAVRVSDILTAVPGVTVRGNGPMGTTTAVVLRGAPAAYVPVLIDGIEVGDPTAISGDFDFGGMIGADLSRIEVLKGSQSAIYGANAVGGVIDITSFRPTEMGTSQQIRLEFGSNETALASYSLGHKTERAELAFTLSRVTSDGFSALDENDGNFEADGYRATRASLHARYTLDNGTLIGLNAFREVSRGEFDDWVGDVLGTPGDDYTDRKATGVRAFTEFSTGRIDHTLSLTHYRSDRQSTSNGAVSDFDGQRSKAAYKGAMDLGARTRLVFGADSMRESAAGFRSTTISGVFADLAFAATPDLDLDLTYRHDDHSRFGGFDTARLTAVYRPREDLLFRAAIGNGFRAPSIYQLFSIYGDAGLQPEESLTAELGVEKRWGTRASLKATAFYLEADNLIGFDPLAVACGQPWGCYAQVPGVSRRSGVEIEGRLALREGLDLSLAYTYTDSARSGPDWAQVALHDLRVTAEAQLTPLLSGSLAVQHVAGRPTGLEDYTVVDAGMAYDLGTGRSAYLRVENVFDTEYQTVRTYGTADRTVHVGLSATF</sequence>
<dbReference type="CDD" id="cd01347">
    <property type="entry name" value="ligand_gated_channel"/>
    <property type="match status" value="1"/>
</dbReference>
<keyword evidence="16" id="KW-1185">Reference proteome</keyword>
<dbReference type="InterPro" id="IPR012910">
    <property type="entry name" value="Plug_dom"/>
</dbReference>
<name>A0A1N7L8N6_9RHOB</name>
<organism evidence="15 16">
    <name type="scientific">Phaeovulum vinaykumarii</name>
    <dbReference type="NCBI Taxonomy" id="407234"/>
    <lineage>
        <taxon>Bacteria</taxon>
        <taxon>Pseudomonadati</taxon>
        <taxon>Pseudomonadota</taxon>
        <taxon>Alphaproteobacteria</taxon>
        <taxon>Rhodobacterales</taxon>
        <taxon>Paracoccaceae</taxon>
        <taxon>Phaeovulum</taxon>
    </lineage>
</organism>
<dbReference type="Pfam" id="PF07715">
    <property type="entry name" value="Plug"/>
    <property type="match status" value="1"/>
</dbReference>
<comment type="subcellular location">
    <subcellularLocation>
        <location evidence="1 10">Cell outer membrane</location>
        <topology evidence="1 10">Multi-pass membrane protein</topology>
    </subcellularLocation>
</comment>
<evidence type="ECO:0000256" key="4">
    <source>
        <dbReference type="ARBA" id="ARBA00022692"/>
    </source>
</evidence>
<keyword evidence="3 10" id="KW-1134">Transmembrane beta strand</keyword>
<evidence type="ECO:0000256" key="5">
    <source>
        <dbReference type="ARBA" id="ARBA00022729"/>
    </source>
</evidence>
<dbReference type="SUPFAM" id="SSF56935">
    <property type="entry name" value="Porins"/>
    <property type="match status" value="1"/>
</dbReference>
<dbReference type="GO" id="GO:0044718">
    <property type="term" value="P:siderophore transmembrane transport"/>
    <property type="evidence" value="ECO:0007669"/>
    <property type="project" value="TreeGrafter"/>
</dbReference>
<evidence type="ECO:0000256" key="1">
    <source>
        <dbReference type="ARBA" id="ARBA00004571"/>
    </source>
</evidence>
<evidence type="ECO:0000256" key="6">
    <source>
        <dbReference type="ARBA" id="ARBA00023077"/>
    </source>
</evidence>
<dbReference type="PANTHER" id="PTHR30069:SF29">
    <property type="entry name" value="HEMOGLOBIN AND HEMOGLOBIN-HAPTOGLOBIN-BINDING PROTEIN 1-RELATED"/>
    <property type="match status" value="1"/>
</dbReference>
<evidence type="ECO:0000313" key="16">
    <source>
        <dbReference type="Proteomes" id="UP000186098"/>
    </source>
</evidence>
<dbReference type="Pfam" id="PF00593">
    <property type="entry name" value="TonB_dep_Rec_b-barrel"/>
    <property type="match status" value="1"/>
</dbReference>
<keyword evidence="4 10" id="KW-0812">Transmembrane</keyword>
<evidence type="ECO:0000259" key="13">
    <source>
        <dbReference type="Pfam" id="PF00593"/>
    </source>
</evidence>
<dbReference type="InterPro" id="IPR039426">
    <property type="entry name" value="TonB-dep_rcpt-like"/>
</dbReference>
<keyword evidence="5 12" id="KW-0732">Signal</keyword>
<evidence type="ECO:0000256" key="11">
    <source>
        <dbReference type="RuleBase" id="RU003357"/>
    </source>
</evidence>
<dbReference type="Gene3D" id="2.170.130.10">
    <property type="entry name" value="TonB-dependent receptor, plug domain"/>
    <property type="match status" value="1"/>
</dbReference>
<feature type="domain" description="TonB-dependent receptor-like beta-barrel" evidence="13">
    <location>
        <begin position="192"/>
        <end position="583"/>
    </location>
</feature>
<keyword evidence="2 10" id="KW-0813">Transport</keyword>
<dbReference type="AlphaFoldDB" id="A0A1N7L8N6"/>
<keyword evidence="9 10" id="KW-0998">Cell outer membrane</keyword>